<feature type="transmembrane region" description="Helical" evidence="1">
    <location>
        <begin position="7"/>
        <end position="32"/>
    </location>
</feature>
<dbReference type="Proteomes" id="UP000243518">
    <property type="component" value="Unassembled WGS sequence"/>
</dbReference>
<name>A0AAQ1G6Y3_9GAMM</name>
<evidence type="ECO:0000256" key="1">
    <source>
        <dbReference type="SAM" id="Phobius"/>
    </source>
</evidence>
<comment type="caution">
    <text evidence="2">The sequence shown here is derived from an EMBL/GenBank/DDBJ whole genome shotgun (WGS) entry which is preliminary data.</text>
</comment>
<dbReference type="GO" id="GO:0043683">
    <property type="term" value="P:type IV pilus assembly"/>
    <property type="evidence" value="ECO:0007669"/>
    <property type="project" value="InterPro"/>
</dbReference>
<keyword evidence="1" id="KW-0472">Membrane</keyword>
<evidence type="ECO:0000313" key="3">
    <source>
        <dbReference type="Proteomes" id="UP000243518"/>
    </source>
</evidence>
<proteinExistence type="predicted"/>
<gene>
    <name evidence="2" type="ORF">SAMN05216586_10414</name>
</gene>
<keyword evidence="1" id="KW-0812">Transmembrane</keyword>
<dbReference type="InterPro" id="IPR032092">
    <property type="entry name" value="PilW"/>
</dbReference>
<dbReference type="NCBIfam" id="TIGR02532">
    <property type="entry name" value="IV_pilin_GFxxxE"/>
    <property type="match status" value="1"/>
</dbReference>
<keyword evidence="3" id="KW-1185">Reference proteome</keyword>
<dbReference type="Pfam" id="PF16074">
    <property type="entry name" value="PilW"/>
    <property type="match status" value="1"/>
</dbReference>
<dbReference type="EMBL" id="FNVE01000004">
    <property type="protein sequence ID" value="SEG18228.1"/>
    <property type="molecule type" value="Genomic_DNA"/>
</dbReference>
<dbReference type="AlphaFoldDB" id="A0AAQ1G6Y3"/>
<dbReference type="InterPro" id="IPR012902">
    <property type="entry name" value="N_methyl_site"/>
</dbReference>
<accession>A0AAQ1G6Y3</accession>
<reference evidence="2 3" key="1">
    <citation type="submission" date="2016-10" db="EMBL/GenBank/DDBJ databases">
        <authorList>
            <person name="Varghese N."/>
            <person name="Submissions S."/>
        </authorList>
    </citation>
    <scope>NUCLEOTIDE SEQUENCE [LARGE SCALE GENOMIC DNA]</scope>
    <source>
        <strain evidence="2 3">CECT 8317</strain>
    </source>
</reference>
<keyword evidence="1" id="KW-1133">Transmembrane helix</keyword>
<dbReference type="Pfam" id="PF07963">
    <property type="entry name" value="N_methyl"/>
    <property type="match status" value="1"/>
</dbReference>
<protein>
    <submittedName>
        <fullName evidence="2">Type IV pilus assembly protein PilW</fullName>
    </submittedName>
</protein>
<evidence type="ECO:0000313" key="2">
    <source>
        <dbReference type="EMBL" id="SEG18228.1"/>
    </source>
</evidence>
<dbReference type="RefSeq" id="WP_088274920.1">
    <property type="nucleotide sequence ID" value="NZ_FNVE01000004.1"/>
</dbReference>
<sequence length="241" mass="25643">MKRIQTGFGLIELMIALVLGLIASGVAMQLLLVNNQTFAHQRIVSSLEENGQLLLRYMMSDIRQAGRGTSTDGTIAPVIMDTALPVHSTDGASGANDELVIRYFGVRDCQGTGNGTEQDITNHYFVSDQGVLSCKGSLTAGTAAAELMEGVESFQVQYGIDTDRNGEPNVTQYVNAGGQGSNPIVAIRFAILLASDGNAQVDAAASAFYLADQVISVAADARLRKVFGSTVMIRNYDWDGV</sequence>
<organism evidence="2 3">
    <name type="scientific">Halopseudomonas aestusnigri</name>
    <dbReference type="NCBI Taxonomy" id="857252"/>
    <lineage>
        <taxon>Bacteria</taxon>
        <taxon>Pseudomonadati</taxon>
        <taxon>Pseudomonadota</taxon>
        <taxon>Gammaproteobacteria</taxon>
        <taxon>Pseudomonadales</taxon>
        <taxon>Pseudomonadaceae</taxon>
        <taxon>Halopseudomonas</taxon>
    </lineage>
</organism>